<evidence type="ECO:0000313" key="4">
    <source>
        <dbReference type="Proteomes" id="UP000199215"/>
    </source>
</evidence>
<dbReference type="GO" id="GO:0006508">
    <property type="term" value="P:proteolysis"/>
    <property type="evidence" value="ECO:0007669"/>
    <property type="project" value="UniProtKB-KW"/>
</dbReference>
<protein>
    <submittedName>
        <fullName evidence="3">Membrane protease YdiL, CAAX protease family</fullName>
    </submittedName>
</protein>
<dbReference type="GO" id="GO:0080120">
    <property type="term" value="P:CAAX-box protein maturation"/>
    <property type="evidence" value="ECO:0007669"/>
    <property type="project" value="UniProtKB-ARBA"/>
</dbReference>
<evidence type="ECO:0000259" key="2">
    <source>
        <dbReference type="Pfam" id="PF02517"/>
    </source>
</evidence>
<feature type="transmembrane region" description="Helical" evidence="1">
    <location>
        <begin position="74"/>
        <end position="96"/>
    </location>
</feature>
<organism evidence="3 4">
    <name type="scientific">Halopenitus malekzadehii</name>
    <dbReference type="NCBI Taxonomy" id="1267564"/>
    <lineage>
        <taxon>Archaea</taxon>
        <taxon>Methanobacteriati</taxon>
        <taxon>Methanobacteriota</taxon>
        <taxon>Stenosarchaea group</taxon>
        <taxon>Halobacteria</taxon>
        <taxon>Halobacteriales</taxon>
        <taxon>Haloferacaceae</taxon>
        <taxon>Halopenitus</taxon>
    </lineage>
</organism>
<keyword evidence="4" id="KW-1185">Reference proteome</keyword>
<keyword evidence="1" id="KW-0472">Membrane</keyword>
<dbReference type="InterPro" id="IPR003675">
    <property type="entry name" value="Rce1/LyrA-like_dom"/>
</dbReference>
<keyword evidence="1" id="KW-0812">Transmembrane</keyword>
<dbReference type="Pfam" id="PF02517">
    <property type="entry name" value="Rce1-like"/>
    <property type="match status" value="1"/>
</dbReference>
<name>A0A1H6HVC1_9EURY</name>
<dbReference type="OrthoDB" id="214851at2157"/>
<accession>A0A1H6HVC1</accession>
<keyword evidence="1" id="KW-1133">Transmembrane helix</keyword>
<evidence type="ECO:0000256" key="1">
    <source>
        <dbReference type="SAM" id="Phobius"/>
    </source>
</evidence>
<dbReference type="PANTHER" id="PTHR36435">
    <property type="entry name" value="SLR1288 PROTEIN"/>
    <property type="match status" value="1"/>
</dbReference>
<gene>
    <name evidence="3" type="ORF">SAMN05192561_101311</name>
</gene>
<sequence>MSNWTGFLLAIVVLTVGLLLVTRRSQDALADVRIVDGSAPAPDRESGSEILADTAPAHGATAGARNPAITTRALLANVVVSQGVFLIAVVALLWWFGVPVTHLGLSGGAIAARAVGIGVLAGGGIAVLNELGARVGRRVGISGHERLRQALSPTVAADWVLLLLVVLPTIAVFEELLFRGVLIGAFAVGLGVDPWLLVVGSSIVFGLGHGAQGALGVIVTAVLGTVLGGLFVLTGSLVVVIVAHYVINAVEFLVHEGPADGRRR</sequence>
<feature type="transmembrane region" description="Helical" evidence="1">
    <location>
        <begin position="6"/>
        <end position="23"/>
    </location>
</feature>
<keyword evidence="3" id="KW-0378">Hydrolase</keyword>
<feature type="transmembrane region" description="Helical" evidence="1">
    <location>
        <begin position="177"/>
        <end position="207"/>
    </location>
</feature>
<feature type="transmembrane region" description="Helical" evidence="1">
    <location>
        <begin position="214"/>
        <end position="247"/>
    </location>
</feature>
<keyword evidence="3" id="KW-0645">Protease</keyword>
<dbReference type="GO" id="GO:0004175">
    <property type="term" value="F:endopeptidase activity"/>
    <property type="evidence" value="ECO:0007669"/>
    <property type="project" value="UniProtKB-ARBA"/>
</dbReference>
<dbReference type="Proteomes" id="UP000199215">
    <property type="component" value="Unassembled WGS sequence"/>
</dbReference>
<dbReference type="PANTHER" id="PTHR36435:SF1">
    <property type="entry name" value="CAAX AMINO TERMINAL PROTEASE FAMILY PROTEIN"/>
    <property type="match status" value="1"/>
</dbReference>
<dbReference type="STRING" id="1267564.SAMN05192561_101311"/>
<dbReference type="AlphaFoldDB" id="A0A1H6HVC1"/>
<feature type="domain" description="CAAX prenyl protease 2/Lysostaphin resistance protein A-like" evidence="2">
    <location>
        <begin position="158"/>
        <end position="250"/>
    </location>
</feature>
<feature type="transmembrane region" description="Helical" evidence="1">
    <location>
        <begin position="150"/>
        <end position="171"/>
    </location>
</feature>
<dbReference type="InterPro" id="IPR052710">
    <property type="entry name" value="CAAX_protease"/>
</dbReference>
<feature type="transmembrane region" description="Helical" evidence="1">
    <location>
        <begin position="108"/>
        <end position="129"/>
    </location>
</feature>
<reference evidence="3 4" key="1">
    <citation type="submission" date="2016-10" db="EMBL/GenBank/DDBJ databases">
        <authorList>
            <person name="de Groot N.N."/>
        </authorList>
    </citation>
    <scope>NUCLEOTIDE SEQUENCE [LARGE SCALE GENOMIC DNA]</scope>
    <source>
        <strain evidence="3 4">IBRC-M10418</strain>
    </source>
</reference>
<dbReference type="RefSeq" id="WP_092813350.1">
    <property type="nucleotide sequence ID" value="NZ_FNWU01000001.1"/>
</dbReference>
<dbReference type="EMBL" id="FNWU01000001">
    <property type="protein sequence ID" value="SEH38064.1"/>
    <property type="molecule type" value="Genomic_DNA"/>
</dbReference>
<proteinExistence type="predicted"/>
<evidence type="ECO:0000313" key="3">
    <source>
        <dbReference type="EMBL" id="SEH38064.1"/>
    </source>
</evidence>